<accession>A0A1Y2LUP1</accession>
<dbReference type="InterPro" id="IPR036259">
    <property type="entry name" value="MFS_trans_sf"/>
</dbReference>
<feature type="transmembrane region" description="Helical" evidence="8">
    <location>
        <begin position="162"/>
        <end position="184"/>
    </location>
</feature>
<dbReference type="Gene3D" id="1.20.1250.20">
    <property type="entry name" value="MFS general substrate transporter like domains"/>
    <property type="match status" value="2"/>
</dbReference>
<evidence type="ECO:0000256" key="7">
    <source>
        <dbReference type="SAM" id="MobiDB-lite"/>
    </source>
</evidence>
<feature type="transmembrane region" description="Helical" evidence="8">
    <location>
        <begin position="32"/>
        <end position="49"/>
    </location>
</feature>
<dbReference type="PANTHER" id="PTHR43791:SF43">
    <property type="entry name" value="MAJOR FACILITATOR SUPERFAMILY (MFS) PROFILE DOMAIN-CONTAINING PROTEIN"/>
    <property type="match status" value="1"/>
</dbReference>
<feature type="transmembrane region" description="Helical" evidence="8">
    <location>
        <begin position="358"/>
        <end position="377"/>
    </location>
</feature>
<evidence type="ECO:0000256" key="4">
    <source>
        <dbReference type="ARBA" id="ARBA00022989"/>
    </source>
</evidence>
<dbReference type="OMA" id="GTWYTKR"/>
<evidence type="ECO:0000313" key="11">
    <source>
        <dbReference type="Proteomes" id="UP000193240"/>
    </source>
</evidence>
<feature type="region of interest" description="Disordered" evidence="7">
    <location>
        <begin position="459"/>
        <end position="492"/>
    </location>
</feature>
<feature type="transmembrane region" description="Helical" evidence="8">
    <location>
        <begin position="102"/>
        <end position="121"/>
    </location>
</feature>
<proteinExistence type="inferred from homology"/>
<keyword evidence="11" id="KW-1185">Reference proteome</keyword>
<dbReference type="InParanoid" id="A0A1Y2LUP1"/>
<feature type="transmembrane region" description="Helical" evidence="8">
    <location>
        <begin position="303"/>
        <end position="323"/>
    </location>
</feature>
<dbReference type="InterPro" id="IPR020846">
    <property type="entry name" value="MFS_dom"/>
</dbReference>
<name>A0A1Y2LUP1_EPING</name>
<dbReference type="Pfam" id="PF07690">
    <property type="entry name" value="MFS_1"/>
    <property type="match status" value="1"/>
</dbReference>
<dbReference type="FunFam" id="1.20.1250.20:FF:000065">
    <property type="entry name" value="Putative MFS pantothenate transporter"/>
    <property type="match status" value="1"/>
</dbReference>
<feature type="transmembrane region" description="Helical" evidence="8">
    <location>
        <begin position="73"/>
        <end position="95"/>
    </location>
</feature>
<keyword evidence="3 8" id="KW-0812">Transmembrane</keyword>
<dbReference type="AlphaFoldDB" id="A0A1Y2LUP1"/>
<sequence length="492" mass="55285">MTPYMLKNFRSFIWDSDTHLKSHEERVLLRKLDFSILTIGCLGFFLKYLDQGNLSNAYVSGMQEDLGMYGNEYTYAVTCYTVAYAVMQIPSNIIIQYIRPSYWLAAMEIAWGTFTFAQAGVKNVGELYAFRFLVGFFESSFFPALLYVLGSWYTKTELAKRIAIFHMTAPVGSAFGGYLQAAVYKSLDGHHGLEGWRWLYIVCGCMTVPVGFVTWWVLPDTPYTTNAWFLSDEDKRRAIERVQKAGKAAPAKITLGTFKRVLTGWRWYAFTLGYVLYGSACGASDYFGIWLKSEGYSVVDRNIIPTGTKLISGFCIVLWGFLSDYTGSRFAFVFGPLAYGLIPNGILAFWPPSQTEKLFAFLTCGVQLMTAIFYTWANELCAGDNEERAIVISSMNGFQYAVAAWLPIVIFPQTMAPTFRYGFPGTFGLVIAAIVAILVIQILHVRSTKNKNQDHVFPETDIDEESSISGEHSKAPKYLATESKVQPLDRSA</sequence>
<feature type="transmembrane region" description="Helical" evidence="8">
    <location>
        <begin position="389"/>
        <end position="411"/>
    </location>
</feature>
<feature type="domain" description="Major facilitator superfamily (MFS) profile" evidence="9">
    <location>
        <begin position="36"/>
        <end position="449"/>
    </location>
</feature>
<protein>
    <recommendedName>
        <fullName evidence="9">Major facilitator superfamily (MFS) profile domain-containing protein</fullName>
    </recommendedName>
</protein>
<reference evidence="10 11" key="1">
    <citation type="journal article" date="2017" name="Genome Announc.">
        <title>Genome sequence of the saprophytic ascomycete Epicoccum nigrum ICMP 19927 strain isolated from New Zealand.</title>
        <authorList>
            <person name="Fokin M."/>
            <person name="Fleetwood D."/>
            <person name="Weir B.S."/>
            <person name="Villas-Boas S.G."/>
        </authorList>
    </citation>
    <scope>NUCLEOTIDE SEQUENCE [LARGE SCALE GENOMIC DNA]</scope>
    <source>
        <strain evidence="10 11">ICMP 19927</strain>
    </source>
</reference>
<dbReference type="SUPFAM" id="SSF103473">
    <property type="entry name" value="MFS general substrate transporter"/>
    <property type="match status" value="1"/>
</dbReference>
<feature type="transmembrane region" description="Helical" evidence="8">
    <location>
        <begin position="267"/>
        <end position="291"/>
    </location>
</feature>
<dbReference type="InterPro" id="IPR011701">
    <property type="entry name" value="MFS"/>
</dbReference>
<dbReference type="EMBL" id="KZ107849">
    <property type="protein sequence ID" value="OSS47289.1"/>
    <property type="molecule type" value="Genomic_DNA"/>
</dbReference>
<comment type="similarity">
    <text evidence="6">Belongs to the major facilitator superfamily. Allantoate permease family.</text>
</comment>
<evidence type="ECO:0000256" key="5">
    <source>
        <dbReference type="ARBA" id="ARBA00023136"/>
    </source>
</evidence>
<evidence type="ECO:0000256" key="2">
    <source>
        <dbReference type="ARBA" id="ARBA00022448"/>
    </source>
</evidence>
<dbReference type="Proteomes" id="UP000193240">
    <property type="component" value="Unassembled WGS sequence"/>
</dbReference>
<dbReference type="PROSITE" id="PS50850">
    <property type="entry name" value="MFS"/>
    <property type="match status" value="1"/>
</dbReference>
<keyword evidence="5 8" id="KW-0472">Membrane</keyword>
<evidence type="ECO:0000313" key="10">
    <source>
        <dbReference type="EMBL" id="OSS47289.1"/>
    </source>
</evidence>
<dbReference type="PANTHER" id="PTHR43791">
    <property type="entry name" value="PERMEASE-RELATED"/>
    <property type="match status" value="1"/>
</dbReference>
<evidence type="ECO:0000256" key="1">
    <source>
        <dbReference type="ARBA" id="ARBA00004141"/>
    </source>
</evidence>
<feature type="transmembrane region" description="Helical" evidence="8">
    <location>
        <begin position="423"/>
        <end position="443"/>
    </location>
</feature>
<evidence type="ECO:0000256" key="6">
    <source>
        <dbReference type="ARBA" id="ARBA00037968"/>
    </source>
</evidence>
<dbReference type="GO" id="GO:0022857">
    <property type="term" value="F:transmembrane transporter activity"/>
    <property type="evidence" value="ECO:0007669"/>
    <property type="project" value="InterPro"/>
</dbReference>
<comment type="subcellular location">
    <subcellularLocation>
        <location evidence="1">Membrane</location>
        <topology evidence="1">Multi-pass membrane protein</topology>
    </subcellularLocation>
</comment>
<gene>
    <name evidence="10" type="ORF">B5807_09924</name>
</gene>
<feature type="transmembrane region" description="Helical" evidence="8">
    <location>
        <begin position="196"/>
        <end position="218"/>
    </location>
</feature>
<evidence type="ECO:0000256" key="8">
    <source>
        <dbReference type="SAM" id="Phobius"/>
    </source>
</evidence>
<feature type="transmembrane region" description="Helical" evidence="8">
    <location>
        <begin position="127"/>
        <end position="150"/>
    </location>
</feature>
<dbReference type="GO" id="GO:0016020">
    <property type="term" value="C:membrane"/>
    <property type="evidence" value="ECO:0007669"/>
    <property type="project" value="UniProtKB-SubCell"/>
</dbReference>
<keyword evidence="2" id="KW-0813">Transport</keyword>
<feature type="transmembrane region" description="Helical" evidence="8">
    <location>
        <begin position="330"/>
        <end position="352"/>
    </location>
</feature>
<keyword evidence="4 8" id="KW-1133">Transmembrane helix</keyword>
<evidence type="ECO:0000256" key="3">
    <source>
        <dbReference type="ARBA" id="ARBA00022692"/>
    </source>
</evidence>
<evidence type="ECO:0000259" key="9">
    <source>
        <dbReference type="PROSITE" id="PS50850"/>
    </source>
</evidence>
<organism evidence="10 11">
    <name type="scientific">Epicoccum nigrum</name>
    <name type="common">Soil fungus</name>
    <name type="synonym">Epicoccum purpurascens</name>
    <dbReference type="NCBI Taxonomy" id="105696"/>
    <lineage>
        <taxon>Eukaryota</taxon>
        <taxon>Fungi</taxon>
        <taxon>Dikarya</taxon>
        <taxon>Ascomycota</taxon>
        <taxon>Pezizomycotina</taxon>
        <taxon>Dothideomycetes</taxon>
        <taxon>Pleosporomycetidae</taxon>
        <taxon>Pleosporales</taxon>
        <taxon>Pleosporineae</taxon>
        <taxon>Didymellaceae</taxon>
        <taxon>Epicoccum</taxon>
    </lineage>
</organism>